<evidence type="ECO:0000313" key="3">
    <source>
        <dbReference type="Proteomes" id="UP000178912"/>
    </source>
</evidence>
<dbReference type="Proteomes" id="UP000178912">
    <property type="component" value="Unassembled WGS sequence"/>
</dbReference>
<evidence type="ECO:0000313" key="2">
    <source>
        <dbReference type="EMBL" id="CZS91687.1"/>
    </source>
</evidence>
<sequence length="45" mass="4902">MDRWFNRKSDNPGGTIGEVKDETDIKAAFEPTSDTAWQSTVVGGS</sequence>
<gene>
    <name evidence="2" type="ORF">RAG0_02202</name>
</gene>
<proteinExistence type="predicted"/>
<organism evidence="2 3">
    <name type="scientific">Rhynchosporium agropyri</name>
    <dbReference type="NCBI Taxonomy" id="914238"/>
    <lineage>
        <taxon>Eukaryota</taxon>
        <taxon>Fungi</taxon>
        <taxon>Dikarya</taxon>
        <taxon>Ascomycota</taxon>
        <taxon>Pezizomycotina</taxon>
        <taxon>Leotiomycetes</taxon>
        <taxon>Helotiales</taxon>
        <taxon>Ploettnerulaceae</taxon>
        <taxon>Rhynchosporium</taxon>
    </lineage>
</organism>
<protein>
    <submittedName>
        <fullName evidence="2">Uncharacterized protein</fullName>
    </submittedName>
</protein>
<accession>A0A1E1K0M8</accession>
<dbReference type="EMBL" id="FJUX01000009">
    <property type="protein sequence ID" value="CZS91687.1"/>
    <property type="molecule type" value="Genomic_DNA"/>
</dbReference>
<keyword evidence="3" id="KW-1185">Reference proteome</keyword>
<feature type="region of interest" description="Disordered" evidence="1">
    <location>
        <begin position="1"/>
        <end position="22"/>
    </location>
</feature>
<name>A0A1E1K0M8_9HELO</name>
<feature type="compositionally biased region" description="Basic and acidic residues" evidence="1">
    <location>
        <begin position="1"/>
        <end position="10"/>
    </location>
</feature>
<evidence type="ECO:0000256" key="1">
    <source>
        <dbReference type="SAM" id="MobiDB-lite"/>
    </source>
</evidence>
<dbReference type="AlphaFoldDB" id="A0A1E1K0M8"/>
<reference evidence="3" key="1">
    <citation type="submission" date="2016-03" db="EMBL/GenBank/DDBJ databases">
        <authorList>
            <person name="Guldener U."/>
        </authorList>
    </citation>
    <scope>NUCLEOTIDE SEQUENCE [LARGE SCALE GENOMIC DNA]</scope>
    <source>
        <strain evidence="3">04CH-RAC-A.6.1</strain>
    </source>
</reference>